<keyword evidence="1" id="KW-0732">Signal</keyword>
<evidence type="ECO:0000313" key="2">
    <source>
        <dbReference type="EMBL" id="KAG0269550.1"/>
    </source>
</evidence>
<accession>A0A9P6QM22</accession>
<gene>
    <name evidence="2" type="ORF">DFQ27_003013</name>
</gene>
<dbReference type="Proteomes" id="UP000807716">
    <property type="component" value="Unassembled WGS sequence"/>
</dbReference>
<dbReference type="AlphaFoldDB" id="A0A9P6QM22"/>
<sequence length="119" mass="12986">MKSTLICLLALASSAAAMYKVELHHATDSRKWVELYTHDNTRICFCTREVQTGWIKGNNGGVIKLFKSNDCTGAYSTIGSNERINGATWVNSISFGKGGISSDGPSKDPSGNVYCPNWY</sequence>
<dbReference type="OrthoDB" id="2376661at2759"/>
<keyword evidence="3" id="KW-1185">Reference proteome</keyword>
<reference evidence="2" key="1">
    <citation type="journal article" date="2020" name="Fungal Divers.">
        <title>Resolving the Mortierellaceae phylogeny through synthesis of multi-gene phylogenetics and phylogenomics.</title>
        <authorList>
            <person name="Vandepol N."/>
            <person name="Liber J."/>
            <person name="Desiro A."/>
            <person name="Na H."/>
            <person name="Kennedy M."/>
            <person name="Barry K."/>
            <person name="Grigoriev I.V."/>
            <person name="Miller A.N."/>
            <person name="O'Donnell K."/>
            <person name="Stajich J.E."/>
            <person name="Bonito G."/>
        </authorList>
    </citation>
    <scope>NUCLEOTIDE SEQUENCE</scope>
    <source>
        <strain evidence="2">BC1065</strain>
    </source>
</reference>
<name>A0A9P6QM22_9FUNG</name>
<feature type="signal peptide" evidence="1">
    <location>
        <begin position="1"/>
        <end position="17"/>
    </location>
</feature>
<proteinExistence type="predicted"/>
<evidence type="ECO:0000256" key="1">
    <source>
        <dbReference type="SAM" id="SignalP"/>
    </source>
</evidence>
<feature type="chain" id="PRO_5040241561" evidence="1">
    <location>
        <begin position="18"/>
        <end position="119"/>
    </location>
</feature>
<dbReference type="EMBL" id="JAAAJB010000022">
    <property type="protein sequence ID" value="KAG0269550.1"/>
    <property type="molecule type" value="Genomic_DNA"/>
</dbReference>
<organism evidence="2 3">
    <name type="scientific">Actinomortierella ambigua</name>
    <dbReference type="NCBI Taxonomy" id="1343610"/>
    <lineage>
        <taxon>Eukaryota</taxon>
        <taxon>Fungi</taxon>
        <taxon>Fungi incertae sedis</taxon>
        <taxon>Mucoromycota</taxon>
        <taxon>Mortierellomycotina</taxon>
        <taxon>Mortierellomycetes</taxon>
        <taxon>Mortierellales</taxon>
        <taxon>Mortierellaceae</taxon>
        <taxon>Actinomortierella</taxon>
    </lineage>
</organism>
<protein>
    <submittedName>
        <fullName evidence="2">Uncharacterized protein</fullName>
    </submittedName>
</protein>
<evidence type="ECO:0000313" key="3">
    <source>
        <dbReference type="Proteomes" id="UP000807716"/>
    </source>
</evidence>
<comment type="caution">
    <text evidence="2">The sequence shown here is derived from an EMBL/GenBank/DDBJ whole genome shotgun (WGS) entry which is preliminary data.</text>
</comment>